<keyword evidence="2" id="KW-0812">Transmembrane</keyword>
<feature type="transmembrane region" description="Helical" evidence="2">
    <location>
        <begin position="51"/>
        <end position="71"/>
    </location>
</feature>
<gene>
    <name evidence="3" type="ORF">M9980_02515</name>
</gene>
<dbReference type="RefSeq" id="WP_250752998.1">
    <property type="nucleotide sequence ID" value="NZ_CP098401.1"/>
</dbReference>
<proteinExistence type="predicted"/>
<name>A0ABY4TUP3_9SPHN</name>
<evidence type="ECO:0000256" key="1">
    <source>
        <dbReference type="SAM" id="MobiDB-lite"/>
    </source>
</evidence>
<sequence length="111" mass="11914">MAAIPLPRRRLHAASTALAMAVVAGWSMVALSLPTIARILSALPPTWRDAVLAVATTFAIGVSAYALAHAVRRWQRPPPRRPANDNAPYPSPAFDWSPIATPEAPMAIARR</sequence>
<feature type="transmembrane region" description="Helical" evidence="2">
    <location>
        <begin position="12"/>
        <end position="31"/>
    </location>
</feature>
<reference evidence="3" key="1">
    <citation type="submission" date="2022-05" db="EMBL/GenBank/DDBJ databases">
        <title>Sphingomonas sp. strain RMG20 Genome sequencing and assembly.</title>
        <authorList>
            <person name="Kim I."/>
        </authorList>
    </citation>
    <scope>NUCLEOTIDE SEQUENCE</scope>
    <source>
        <strain evidence="3">RMG20</strain>
    </source>
</reference>
<evidence type="ECO:0000313" key="4">
    <source>
        <dbReference type="Proteomes" id="UP001055580"/>
    </source>
</evidence>
<organism evidence="3 4">
    <name type="scientific">Sphingomonas donggukensis</name>
    <dbReference type="NCBI Taxonomy" id="2949093"/>
    <lineage>
        <taxon>Bacteria</taxon>
        <taxon>Pseudomonadati</taxon>
        <taxon>Pseudomonadota</taxon>
        <taxon>Alphaproteobacteria</taxon>
        <taxon>Sphingomonadales</taxon>
        <taxon>Sphingomonadaceae</taxon>
        <taxon>Sphingomonas</taxon>
    </lineage>
</organism>
<keyword evidence="4" id="KW-1185">Reference proteome</keyword>
<evidence type="ECO:0000256" key="2">
    <source>
        <dbReference type="SAM" id="Phobius"/>
    </source>
</evidence>
<evidence type="ECO:0000313" key="3">
    <source>
        <dbReference type="EMBL" id="URW76124.1"/>
    </source>
</evidence>
<protein>
    <submittedName>
        <fullName evidence="3">Uncharacterized protein</fullName>
    </submittedName>
</protein>
<keyword evidence="2" id="KW-1133">Transmembrane helix</keyword>
<accession>A0ABY4TUP3</accession>
<dbReference type="Proteomes" id="UP001055580">
    <property type="component" value="Chromosome"/>
</dbReference>
<feature type="region of interest" description="Disordered" evidence="1">
    <location>
        <begin position="76"/>
        <end position="99"/>
    </location>
</feature>
<keyword evidence="2" id="KW-0472">Membrane</keyword>
<dbReference type="EMBL" id="CP098401">
    <property type="protein sequence ID" value="URW76124.1"/>
    <property type="molecule type" value="Genomic_DNA"/>
</dbReference>